<name>A0A6M3LRB7_9ZZZZ</name>
<evidence type="ECO:0000313" key="2">
    <source>
        <dbReference type="EMBL" id="QJA96042.1"/>
    </source>
</evidence>
<protein>
    <submittedName>
        <fullName evidence="2">Uncharacterized protein</fullName>
    </submittedName>
</protein>
<accession>A0A6M3LRB7</accession>
<feature type="compositionally biased region" description="Basic and acidic residues" evidence="1">
    <location>
        <begin position="7"/>
        <end position="20"/>
    </location>
</feature>
<evidence type="ECO:0000256" key="1">
    <source>
        <dbReference type="SAM" id="MobiDB-lite"/>
    </source>
</evidence>
<feature type="region of interest" description="Disordered" evidence="1">
    <location>
        <begin position="1"/>
        <end position="20"/>
    </location>
</feature>
<proteinExistence type="predicted"/>
<reference evidence="2" key="1">
    <citation type="submission" date="2020-03" db="EMBL/GenBank/DDBJ databases">
        <title>The deep terrestrial virosphere.</title>
        <authorList>
            <person name="Holmfeldt K."/>
            <person name="Nilsson E."/>
            <person name="Simone D."/>
            <person name="Lopez-Fernandez M."/>
            <person name="Wu X."/>
            <person name="de Brujin I."/>
            <person name="Lundin D."/>
            <person name="Andersson A."/>
            <person name="Bertilsson S."/>
            <person name="Dopson M."/>
        </authorList>
    </citation>
    <scope>NUCLEOTIDE SEQUENCE</scope>
    <source>
        <strain evidence="2">MM415B04971</strain>
    </source>
</reference>
<dbReference type="EMBL" id="MT143365">
    <property type="protein sequence ID" value="QJA96042.1"/>
    <property type="molecule type" value="Genomic_DNA"/>
</dbReference>
<gene>
    <name evidence="2" type="ORF">MM415B04971_0009</name>
</gene>
<sequence length="149" mass="17990">MYGLEGFAHDSTDMKQHYKEKLKEQAEKIRELKNRDWHTYFKIEGPEEDETRQPQPDEPEEYWIFGKILEERKRQDKKWGKQNHSPLYWLAILTEEIGEANKEIVKYISSNEVDKFRLQYYEIELIHSAAVIFAAIDSLRRNELKEEVK</sequence>
<dbReference type="AlphaFoldDB" id="A0A6M3LRB7"/>
<organism evidence="2">
    <name type="scientific">viral metagenome</name>
    <dbReference type="NCBI Taxonomy" id="1070528"/>
    <lineage>
        <taxon>unclassified sequences</taxon>
        <taxon>metagenomes</taxon>
        <taxon>organismal metagenomes</taxon>
    </lineage>
</organism>